<dbReference type="SUPFAM" id="SSF55347">
    <property type="entry name" value="Glyceraldehyde-3-phosphate dehydrogenase-like, C-terminal domain"/>
    <property type="match status" value="1"/>
</dbReference>
<dbReference type="Gene3D" id="3.40.50.720">
    <property type="entry name" value="NAD(P)-binding Rossmann-like Domain"/>
    <property type="match status" value="1"/>
</dbReference>
<evidence type="ECO:0000313" key="4">
    <source>
        <dbReference type="EMBL" id="OWU72934.1"/>
    </source>
</evidence>
<dbReference type="GO" id="GO:0016491">
    <property type="term" value="F:oxidoreductase activity"/>
    <property type="evidence" value="ECO:0007669"/>
    <property type="project" value="UniProtKB-KW"/>
</dbReference>
<dbReference type="Pfam" id="PF22725">
    <property type="entry name" value="GFO_IDH_MocA_C3"/>
    <property type="match status" value="1"/>
</dbReference>
<organism evidence="4 5">
    <name type="scientific">Marinibacterium profundimaris</name>
    <dbReference type="NCBI Taxonomy" id="1679460"/>
    <lineage>
        <taxon>Bacteria</taxon>
        <taxon>Pseudomonadati</taxon>
        <taxon>Pseudomonadota</taxon>
        <taxon>Alphaproteobacteria</taxon>
        <taxon>Rhodobacterales</taxon>
        <taxon>Paracoccaceae</taxon>
        <taxon>Marinibacterium</taxon>
    </lineage>
</organism>
<keyword evidence="5" id="KW-1185">Reference proteome</keyword>
<feature type="domain" description="Gfo/Idh/MocA-like oxidoreductase N-terminal" evidence="2">
    <location>
        <begin position="6"/>
        <end position="125"/>
    </location>
</feature>
<dbReference type="Pfam" id="PF01408">
    <property type="entry name" value="GFO_IDH_MocA"/>
    <property type="match status" value="1"/>
</dbReference>
<gene>
    <name evidence="4" type="ORF">ATO3_14710</name>
</gene>
<dbReference type="InterPro" id="IPR050463">
    <property type="entry name" value="Gfo/Idh/MocA_oxidrdct_glycsds"/>
</dbReference>
<evidence type="ECO:0000259" key="3">
    <source>
        <dbReference type="Pfam" id="PF22725"/>
    </source>
</evidence>
<proteinExistence type="predicted"/>
<dbReference type="Gene3D" id="3.30.360.10">
    <property type="entry name" value="Dihydrodipicolinate Reductase, domain 2"/>
    <property type="match status" value="1"/>
</dbReference>
<name>A0A225NGX5_9RHOB</name>
<dbReference type="PANTHER" id="PTHR43818:SF11">
    <property type="entry name" value="BCDNA.GH03377"/>
    <property type="match status" value="1"/>
</dbReference>
<dbReference type="PANTHER" id="PTHR43818">
    <property type="entry name" value="BCDNA.GH03377"/>
    <property type="match status" value="1"/>
</dbReference>
<evidence type="ECO:0000259" key="2">
    <source>
        <dbReference type="Pfam" id="PF01408"/>
    </source>
</evidence>
<dbReference type="InterPro" id="IPR000683">
    <property type="entry name" value="Gfo/Idh/MocA-like_OxRdtase_N"/>
</dbReference>
<evidence type="ECO:0000256" key="1">
    <source>
        <dbReference type="ARBA" id="ARBA00023002"/>
    </source>
</evidence>
<sequence>MAEPLRMGVVGIDHRHIYTMVSHMQAAGAELAGWWTDGTPEPLEGFLKRFPDARRVATAEALYDDPSIDVILTAAVPCDRAGIALRAMDAGKDVMTDKPGCLTLADLQALRAKVAETGRIWSVDFSERFEVPSVTMAAELVAEGAIGRVIQVLGLGPHRLNRATRPGWFFDPARNGGILADIGSHQIDQFLFFAGAETAEITMATTANRANPQDPDFRDFGQMALRAEGVDGYVRLDWFTPDGLPTWGDGRLFLLGTEGTIELRKYVDAGRSEKSDTLILTNGSRCETIDASGAGLPYFARLVADIRDRTETAMPQAHAFKVMELAITAQEMADRTATDQ</sequence>
<dbReference type="Proteomes" id="UP000215377">
    <property type="component" value="Unassembled WGS sequence"/>
</dbReference>
<dbReference type="SUPFAM" id="SSF51735">
    <property type="entry name" value="NAD(P)-binding Rossmann-fold domains"/>
    <property type="match status" value="1"/>
</dbReference>
<protein>
    <submittedName>
        <fullName evidence="4">Oxidoreductase</fullName>
    </submittedName>
</protein>
<dbReference type="InterPro" id="IPR055170">
    <property type="entry name" value="GFO_IDH_MocA-like_dom"/>
</dbReference>
<keyword evidence="1" id="KW-0560">Oxidoreductase</keyword>
<dbReference type="GO" id="GO:0000166">
    <property type="term" value="F:nucleotide binding"/>
    <property type="evidence" value="ECO:0007669"/>
    <property type="project" value="InterPro"/>
</dbReference>
<dbReference type="OrthoDB" id="9768836at2"/>
<accession>A0A225NGX5</accession>
<dbReference type="InterPro" id="IPR036291">
    <property type="entry name" value="NAD(P)-bd_dom_sf"/>
</dbReference>
<dbReference type="AlphaFoldDB" id="A0A225NGX5"/>
<dbReference type="RefSeq" id="WP_088650631.1">
    <property type="nucleotide sequence ID" value="NZ_AQQR01000005.1"/>
</dbReference>
<feature type="domain" description="GFO/IDH/MocA-like oxidoreductase" evidence="3">
    <location>
        <begin position="136"/>
        <end position="262"/>
    </location>
</feature>
<comment type="caution">
    <text evidence="4">The sequence shown here is derived from an EMBL/GenBank/DDBJ whole genome shotgun (WGS) entry which is preliminary data.</text>
</comment>
<dbReference type="EMBL" id="AQQR01000005">
    <property type="protein sequence ID" value="OWU72934.1"/>
    <property type="molecule type" value="Genomic_DNA"/>
</dbReference>
<reference evidence="4 5" key="1">
    <citation type="submission" date="2013-04" db="EMBL/GenBank/DDBJ databases">
        <title>Oceanicola sp. 22II1-22F33 Genome Sequencing.</title>
        <authorList>
            <person name="Lai Q."/>
            <person name="Li G."/>
            <person name="Shao Z."/>
        </authorList>
    </citation>
    <scope>NUCLEOTIDE SEQUENCE [LARGE SCALE GENOMIC DNA]</scope>
    <source>
        <strain evidence="4 5">22II1-22F33</strain>
    </source>
</reference>
<evidence type="ECO:0000313" key="5">
    <source>
        <dbReference type="Proteomes" id="UP000215377"/>
    </source>
</evidence>